<gene>
    <name evidence="4" type="ORF">ACFQVD_03975</name>
</gene>
<dbReference type="PANTHER" id="PTHR38593">
    <property type="entry name" value="BLR2558 PROTEIN"/>
    <property type="match status" value="1"/>
</dbReference>
<feature type="chain" id="PRO_5047147452" evidence="2">
    <location>
        <begin position="19"/>
        <end position="207"/>
    </location>
</feature>
<keyword evidence="2" id="KW-0732">Signal</keyword>
<feature type="compositionally biased region" description="Low complexity" evidence="1">
    <location>
        <begin position="182"/>
        <end position="207"/>
    </location>
</feature>
<organism evidence="4 5">
    <name type="scientific">Streptosporangium amethystogenes subsp. fukuiense</name>
    <dbReference type="NCBI Taxonomy" id="698418"/>
    <lineage>
        <taxon>Bacteria</taxon>
        <taxon>Bacillati</taxon>
        <taxon>Actinomycetota</taxon>
        <taxon>Actinomycetes</taxon>
        <taxon>Streptosporangiales</taxon>
        <taxon>Streptosporangiaceae</taxon>
        <taxon>Streptosporangium</taxon>
    </lineage>
</organism>
<dbReference type="EMBL" id="JBHTEE010000001">
    <property type="protein sequence ID" value="MFC7599267.1"/>
    <property type="molecule type" value="Genomic_DNA"/>
</dbReference>
<dbReference type="PANTHER" id="PTHR38593:SF1">
    <property type="entry name" value="BLR2558 PROTEIN"/>
    <property type="match status" value="1"/>
</dbReference>
<dbReference type="InterPro" id="IPR025419">
    <property type="entry name" value="DUF4142"/>
</dbReference>
<comment type="caution">
    <text evidence="4">The sequence shown here is derived from an EMBL/GenBank/DDBJ whole genome shotgun (WGS) entry which is preliminary data.</text>
</comment>
<evidence type="ECO:0000259" key="3">
    <source>
        <dbReference type="Pfam" id="PF13628"/>
    </source>
</evidence>
<dbReference type="Gene3D" id="1.20.1260.10">
    <property type="match status" value="1"/>
</dbReference>
<protein>
    <submittedName>
        <fullName evidence="4">DUF4142 domain-containing protein</fullName>
    </submittedName>
</protein>
<evidence type="ECO:0000256" key="2">
    <source>
        <dbReference type="SAM" id="SignalP"/>
    </source>
</evidence>
<sequence>MIILVAVTVATMGGTAGAVVSPTPAPSPSPQAVSQQDRDFLVQAHQSNLTEIESSKAALEKTAGQQDQKTTKIVRKLAKRFIKDHKKLDKAVRRVSDQLGVKLPDTPNTEQRKQLDELSALSGAEFDRAWISAELHSHHETLAAIEQEIENGSSPEVKKLATVAKPVVQEHIDLLLKAERVSTPSPTESTGPSESPSLPESPSPSES</sequence>
<feature type="region of interest" description="Disordered" evidence="1">
    <location>
        <begin position="176"/>
        <end position="207"/>
    </location>
</feature>
<evidence type="ECO:0000313" key="5">
    <source>
        <dbReference type="Proteomes" id="UP001596514"/>
    </source>
</evidence>
<accession>A0ABW2STA1</accession>
<keyword evidence="5" id="KW-1185">Reference proteome</keyword>
<dbReference type="Proteomes" id="UP001596514">
    <property type="component" value="Unassembled WGS sequence"/>
</dbReference>
<reference evidence="5" key="1">
    <citation type="journal article" date="2019" name="Int. J. Syst. Evol. Microbiol.">
        <title>The Global Catalogue of Microorganisms (GCM) 10K type strain sequencing project: providing services to taxonomists for standard genome sequencing and annotation.</title>
        <authorList>
            <consortium name="The Broad Institute Genomics Platform"/>
            <consortium name="The Broad Institute Genome Sequencing Center for Infectious Disease"/>
            <person name="Wu L."/>
            <person name="Ma J."/>
        </authorList>
    </citation>
    <scope>NUCLEOTIDE SEQUENCE [LARGE SCALE GENOMIC DNA]</scope>
    <source>
        <strain evidence="5">JCM 10083</strain>
    </source>
</reference>
<feature type="domain" description="DUF4142" evidence="3">
    <location>
        <begin position="35"/>
        <end position="173"/>
    </location>
</feature>
<feature type="signal peptide" evidence="2">
    <location>
        <begin position="1"/>
        <end position="18"/>
    </location>
</feature>
<dbReference type="Pfam" id="PF13628">
    <property type="entry name" value="DUF4142"/>
    <property type="match status" value="1"/>
</dbReference>
<name>A0ABW2STA1_9ACTN</name>
<evidence type="ECO:0000313" key="4">
    <source>
        <dbReference type="EMBL" id="MFC7599267.1"/>
    </source>
</evidence>
<dbReference type="InterPro" id="IPR012347">
    <property type="entry name" value="Ferritin-like"/>
</dbReference>
<evidence type="ECO:0000256" key="1">
    <source>
        <dbReference type="SAM" id="MobiDB-lite"/>
    </source>
</evidence>
<proteinExistence type="predicted"/>
<dbReference type="RefSeq" id="WP_343976643.1">
    <property type="nucleotide sequence ID" value="NZ_BAAAGK010000139.1"/>
</dbReference>